<gene>
    <name evidence="2" type="ORF">TM35_000291290</name>
</gene>
<organism evidence="2 3">
    <name type="scientific">Trypanosoma theileri</name>
    <dbReference type="NCBI Taxonomy" id="67003"/>
    <lineage>
        <taxon>Eukaryota</taxon>
        <taxon>Discoba</taxon>
        <taxon>Euglenozoa</taxon>
        <taxon>Kinetoplastea</taxon>
        <taxon>Metakinetoplastina</taxon>
        <taxon>Trypanosomatida</taxon>
        <taxon>Trypanosomatidae</taxon>
        <taxon>Trypanosoma</taxon>
    </lineage>
</organism>
<protein>
    <submittedName>
        <fullName evidence="2">Uncharacterized protein</fullName>
    </submittedName>
</protein>
<dbReference type="GeneID" id="39988066"/>
<dbReference type="RefSeq" id="XP_028880313.1">
    <property type="nucleotide sequence ID" value="XM_029028286.1"/>
</dbReference>
<name>A0A1X0NNG5_9TRYP</name>
<comment type="caution">
    <text evidence="2">The sequence shown here is derived from an EMBL/GenBank/DDBJ whole genome shotgun (WGS) entry which is preliminary data.</text>
</comment>
<feature type="region of interest" description="Disordered" evidence="1">
    <location>
        <begin position="469"/>
        <end position="526"/>
    </location>
</feature>
<feature type="region of interest" description="Disordered" evidence="1">
    <location>
        <begin position="418"/>
        <end position="446"/>
    </location>
</feature>
<proteinExistence type="predicted"/>
<evidence type="ECO:0000313" key="3">
    <source>
        <dbReference type="Proteomes" id="UP000192257"/>
    </source>
</evidence>
<dbReference type="AlphaFoldDB" id="A0A1X0NNG5"/>
<sequence>MSTLENCTDALLQQKAVQSSNYERLESRLMEMERTKRSLFFGLKEIITDVERRRQDLCELREETVRQQQQLQQSSVKFGALVTFIGSEQKKSLRLRDALESCATAWTGCPARVSLLLRALQERRVFMRQLSDVLIGLQRLRALVQVTRRVEAAKTLLQERMNEHVKMSERVEAAVQQQEKQQTERLQFLQACRIRLLSEGEELWHAAQQKEQWLLFIQSAYDRACLDHAAAEARNAIYRMALQEALTLTDRHGAVREHLALTARFTEWYSMQLREKRTMIEMYTHIIMDTLQAQEQHLITQKELAMEERKKTNSALLLSRETHVKICEAIAIHERRAEGLRLVHAAVRAFRRCQDQQRLHIHRERRAHESIMETARVAYEQRVAARRLFALQCEAREGLQAEETLTRGTIEEMEGDTREVMAQQQQQEEQEQLLHEQQKQQQQEKLISRRVVAEKKEETIGEALALITPKKGTTRRSHTEKKRPRSNTVLSSAAIRRTYPNLSQQQKEEVDEEEISPNSSVSSIGATKTFGTRLPLSALKKRTMKGSPLRTLPINVDMASNSGKKKDRRENKNHITGIKRTYTSSPLPRPPVNANSTCALSTALSSAFTRSNFNNTHTNTNTATAAAANPSAATVAGGLSKGRPLTRPRPSAVITKDVWCEGKADDIFADVFSF</sequence>
<accession>A0A1X0NNG5</accession>
<dbReference type="EMBL" id="NBCO01000029">
    <property type="protein sequence ID" value="ORC86247.1"/>
    <property type="molecule type" value="Genomic_DNA"/>
</dbReference>
<reference evidence="2 3" key="1">
    <citation type="submission" date="2017-03" db="EMBL/GenBank/DDBJ databases">
        <title>An alternative strategy for trypanosome survival in the mammalian bloodstream revealed through genome and transcriptome analysis of the ubiquitous bovine parasite Trypanosoma (Megatrypanum) theileri.</title>
        <authorList>
            <person name="Kelly S."/>
            <person name="Ivens A."/>
            <person name="Mott A."/>
            <person name="O'Neill E."/>
            <person name="Emms D."/>
            <person name="Macleod O."/>
            <person name="Voorheis P."/>
            <person name="Matthews J."/>
            <person name="Matthews K."/>
            <person name="Carrington M."/>
        </authorList>
    </citation>
    <scope>NUCLEOTIDE SEQUENCE [LARGE SCALE GENOMIC DNA]</scope>
    <source>
        <strain evidence="2">Edinburgh</strain>
    </source>
</reference>
<feature type="region of interest" description="Disordered" evidence="1">
    <location>
        <begin position="553"/>
        <end position="590"/>
    </location>
</feature>
<dbReference type="VEuPathDB" id="TriTrypDB:TM35_000291290"/>
<evidence type="ECO:0000313" key="2">
    <source>
        <dbReference type="EMBL" id="ORC86247.1"/>
    </source>
</evidence>
<evidence type="ECO:0000256" key="1">
    <source>
        <dbReference type="SAM" id="MobiDB-lite"/>
    </source>
</evidence>
<dbReference type="OrthoDB" id="249066at2759"/>
<feature type="compositionally biased region" description="Polar residues" evidence="1">
    <location>
        <begin position="516"/>
        <end position="526"/>
    </location>
</feature>
<keyword evidence="3" id="KW-1185">Reference proteome</keyword>
<feature type="compositionally biased region" description="Basic residues" evidence="1">
    <location>
        <begin position="472"/>
        <end position="485"/>
    </location>
</feature>
<dbReference type="Proteomes" id="UP000192257">
    <property type="component" value="Unassembled WGS sequence"/>
</dbReference>